<evidence type="ECO:0000259" key="12">
    <source>
        <dbReference type="SMART" id="SM00382"/>
    </source>
</evidence>
<evidence type="ECO:0000256" key="6">
    <source>
        <dbReference type="ARBA" id="ARBA00022723"/>
    </source>
</evidence>
<dbReference type="GO" id="GO:0003677">
    <property type="term" value="F:DNA binding"/>
    <property type="evidence" value="ECO:0007669"/>
    <property type="project" value="InterPro"/>
</dbReference>
<dbReference type="PANTHER" id="PTHR11669:SF0">
    <property type="entry name" value="PROTEIN STICHEL-LIKE 2"/>
    <property type="match status" value="1"/>
</dbReference>
<name>A0A8S5MJX7_9CAUD</name>
<dbReference type="SUPFAM" id="SSF52540">
    <property type="entry name" value="P-loop containing nucleoside triphosphate hydrolases"/>
    <property type="match status" value="1"/>
</dbReference>
<keyword evidence="3" id="KW-0808">Transferase</keyword>
<dbReference type="GO" id="GO:0006261">
    <property type="term" value="P:DNA-templated DNA replication"/>
    <property type="evidence" value="ECO:0007669"/>
    <property type="project" value="TreeGrafter"/>
</dbReference>
<dbReference type="SUPFAM" id="SSF48019">
    <property type="entry name" value="post-AAA+ oligomerization domain-like"/>
    <property type="match status" value="1"/>
</dbReference>
<dbReference type="GO" id="GO:0005524">
    <property type="term" value="F:ATP binding"/>
    <property type="evidence" value="ECO:0007669"/>
    <property type="project" value="UniProtKB-KW"/>
</dbReference>
<sequence>MQSLATRYRPKTLEEVCSQASIIKILKKQIQTGQIKNCYLLCGPSGTGKTSIARILAYLINEGKGEPIEIDAASNNSVDNVRNLIDQAHERAIGCKYKIFIIDESHALTNQAYQAFLKTIEEPPPFTIFIFCTTDPQKMPSTIINRVQRFNLTKIETNIIADRLKYICKNEGIVFSDEAIDFIAKISDGGMRDAIANLEKVSDYGDVNIDNVLECLGSYSYSMFFDLVNSLIDGRDESVLNIVNNVYNKGSDLKLFVSQFLSFCLDVSKYLIFGNCNLLKIPSTMENDLKNATNIEGAKDYYMYLVDKLLDLKMLLKNDTNIKDTIEVCLLRICRFVK</sequence>
<dbReference type="InterPro" id="IPR027417">
    <property type="entry name" value="P-loop_NTPase"/>
</dbReference>
<protein>
    <recommendedName>
        <fullName evidence="2">DNA-directed DNA polymerase</fullName>
        <ecNumber evidence="2">2.7.7.7</ecNumber>
    </recommendedName>
</protein>
<dbReference type="EMBL" id="BK014923">
    <property type="protein sequence ID" value="DAD82657.1"/>
    <property type="molecule type" value="Genomic_DNA"/>
</dbReference>
<evidence type="ECO:0000256" key="5">
    <source>
        <dbReference type="ARBA" id="ARBA00022705"/>
    </source>
</evidence>
<dbReference type="CDD" id="cd18137">
    <property type="entry name" value="HLD_clamp_pol_III_gamma_tau"/>
    <property type="match status" value="1"/>
</dbReference>
<evidence type="ECO:0000256" key="4">
    <source>
        <dbReference type="ARBA" id="ARBA00022695"/>
    </source>
</evidence>
<dbReference type="InterPro" id="IPR022754">
    <property type="entry name" value="DNA_pol_III_gamma-3"/>
</dbReference>
<dbReference type="Gene3D" id="1.10.8.60">
    <property type="match status" value="1"/>
</dbReference>
<dbReference type="Gene3D" id="3.40.50.300">
    <property type="entry name" value="P-loop containing nucleotide triphosphate hydrolases"/>
    <property type="match status" value="1"/>
</dbReference>
<feature type="domain" description="AAA+ ATPase" evidence="12">
    <location>
        <begin position="35"/>
        <end position="156"/>
    </location>
</feature>
<dbReference type="GO" id="GO:0046872">
    <property type="term" value="F:metal ion binding"/>
    <property type="evidence" value="ECO:0007669"/>
    <property type="project" value="UniProtKB-KW"/>
</dbReference>
<dbReference type="InterPro" id="IPR050238">
    <property type="entry name" value="DNA_Rep/Repair_Clamp_Loader"/>
</dbReference>
<accession>A0A8S5MJX7</accession>
<evidence type="ECO:0000256" key="3">
    <source>
        <dbReference type="ARBA" id="ARBA00022679"/>
    </source>
</evidence>
<dbReference type="SMART" id="SM00382">
    <property type="entry name" value="AAA"/>
    <property type="match status" value="1"/>
</dbReference>
<dbReference type="GO" id="GO:0003887">
    <property type="term" value="F:DNA-directed DNA polymerase activity"/>
    <property type="evidence" value="ECO:0007669"/>
    <property type="project" value="UniProtKB-KW"/>
</dbReference>
<keyword evidence="7" id="KW-0547">Nucleotide-binding</keyword>
<evidence type="ECO:0000256" key="8">
    <source>
        <dbReference type="ARBA" id="ARBA00022833"/>
    </source>
</evidence>
<dbReference type="Gene3D" id="1.20.272.10">
    <property type="match status" value="1"/>
</dbReference>
<evidence type="ECO:0000313" key="13">
    <source>
        <dbReference type="EMBL" id="DAD82657.1"/>
    </source>
</evidence>
<dbReference type="InterPro" id="IPR012763">
    <property type="entry name" value="DNA_pol_III_sug/sutau_N"/>
</dbReference>
<keyword evidence="10" id="KW-0239">DNA-directed DNA polymerase</keyword>
<keyword evidence="6" id="KW-0479">Metal-binding</keyword>
<organism evidence="13">
    <name type="scientific">Siphoviridae sp. ctrpg19</name>
    <dbReference type="NCBI Taxonomy" id="2826481"/>
    <lineage>
        <taxon>Viruses</taxon>
        <taxon>Duplodnaviria</taxon>
        <taxon>Heunggongvirae</taxon>
        <taxon>Uroviricota</taxon>
        <taxon>Caudoviricetes</taxon>
    </lineage>
</organism>
<dbReference type="InterPro" id="IPR003593">
    <property type="entry name" value="AAA+_ATPase"/>
</dbReference>
<reference evidence="13" key="1">
    <citation type="journal article" date="2021" name="Proc. Natl. Acad. Sci. U.S.A.">
        <title>A Catalog of Tens of Thousands of Viruses from Human Metagenomes Reveals Hidden Associations with Chronic Diseases.</title>
        <authorList>
            <person name="Tisza M.J."/>
            <person name="Buck C.B."/>
        </authorList>
    </citation>
    <scope>NUCLEOTIDE SEQUENCE</scope>
    <source>
        <strain evidence="13">Ctrpg19</strain>
    </source>
</reference>
<keyword evidence="5" id="KW-0235">DNA replication</keyword>
<evidence type="ECO:0000256" key="7">
    <source>
        <dbReference type="ARBA" id="ARBA00022741"/>
    </source>
</evidence>
<dbReference type="CDD" id="cd00009">
    <property type="entry name" value="AAA"/>
    <property type="match status" value="1"/>
</dbReference>
<comment type="catalytic activity">
    <reaction evidence="11">
        <text>DNA(n) + a 2'-deoxyribonucleoside 5'-triphosphate = DNA(n+1) + diphosphate</text>
        <dbReference type="Rhea" id="RHEA:22508"/>
        <dbReference type="Rhea" id="RHEA-COMP:17339"/>
        <dbReference type="Rhea" id="RHEA-COMP:17340"/>
        <dbReference type="ChEBI" id="CHEBI:33019"/>
        <dbReference type="ChEBI" id="CHEBI:61560"/>
        <dbReference type="ChEBI" id="CHEBI:173112"/>
        <dbReference type="EC" id="2.7.7.7"/>
    </reaction>
</comment>
<comment type="similarity">
    <text evidence="1">Belongs to the DnaX/STICHEL family.</text>
</comment>
<evidence type="ECO:0000256" key="11">
    <source>
        <dbReference type="ARBA" id="ARBA00049244"/>
    </source>
</evidence>
<dbReference type="GO" id="GO:0009360">
    <property type="term" value="C:DNA polymerase III complex"/>
    <property type="evidence" value="ECO:0007669"/>
    <property type="project" value="InterPro"/>
</dbReference>
<evidence type="ECO:0000256" key="1">
    <source>
        <dbReference type="ARBA" id="ARBA00006360"/>
    </source>
</evidence>
<evidence type="ECO:0000256" key="2">
    <source>
        <dbReference type="ARBA" id="ARBA00012417"/>
    </source>
</evidence>
<dbReference type="EC" id="2.7.7.7" evidence="2"/>
<evidence type="ECO:0000256" key="10">
    <source>
        <dbReference type="ARBA" id="ARBA00022932"/>
    </source>
</evidence>
<keyword evidence="9" id="KW-0067">ATP-binding</keyword>
<dbReference type="InterPro" id="IPR045085">
    <property type="entry name" value="HLD_clamp_pol_III_gamma_tau"/>
</dbReference>
<dbReference type="Pfam" id="PF12169">
    <property type="entry name" value="DNA_pol3_gamma3"/>
    <property type="match status" value="1"/>
</dbReference>
<dbReference type="Pfam" id="PF22608">
    <property type="entry name" value="DNAX_ATPase_lid"/>
    <property type="match status" value="1"/>
</dbReference>
<dbReference type="PANTHER" id="PTHR11669">
    <property type="entry name" value="REPLICATION FACTOR C / DNA POLYMERASE III GAMMA-TAU SUBUNIT"/>
    <property type="match status" value="1"/>
</dbReference>
<evidence type="ECO:0000256" key="9">
    <source>
        <dbReference type="ARBA" id="ARBA00022840"/>
    </source>
</evidence>
<dbReference type="Pfam" id="PF13177">
    <property type="entry name" value="DNA_pol3_delta2"/>
    <property type="match status" value="1"/>
</dbReference>
<keyword evidence="4" id="KW-0548">Nucleotidyltransferase</keyword>
<dbReference type="InterPro" id="IPR008921">
    <property type="entry name" value="DNA_pol3_clamp-load_cplx_C"/>
</dbReference>
<keyword evidence="8" id="KW-0862">Zinc</keyword>
<dbReference type="NCBIfam" id="TIGR02397">
    <property type="entry name" value="dnaX_nterm"/>
    <property type="match status" value="1"/>
</dbReference>
<proteinExistence type="inferred from homology"/>